<protein>
    <submittedName>
        <fullName evidence="2">Tfp pilus assembly protein, major pilin PilA</fullName>
    </submittedName>
</protein>
<reference evidence="6 7" key="1">
    <citation type="submission" date="2018-06" db="EMBL/GenBank/DDBJ databases">
        <authorList>
            <consortium name="Pathogen Informatics"/>
            <person name="Doyle S."/>
        </authorList>
    </citation>
    <scope>NUCLEOTIDE SEQUENCE [LARGE SCALE GENOMIC DNA]</scope>
    <source>
        <strain evidence="3 7">NCTC11545</strain>
        <strain evidence="2 6">NCTC11546</strain>
    </source>
</reference>
<evidence type="ECO:0000313" key="7">
    <source>
        <dbReference type="Proteomes" id="UP000250169"/>
    </source>
</evidence>
<evidence type="ECO:0000256" key="1">
    <source>
        <dbReference type="SAM" id="SignalP"/>
    </source>
</evidence>
<dbReference type="EMBL" id="UYIQ01000001">
    <property type="protein sequence ID" value="VDG82817.1"/>
    <property type="molecule type" value="Genomic_DNA"/>
</dbReference>
<reference evidence="4" key="3">
    <citation type="submission" date="2022-10" db="EMBL/GenBank/DDBJ databases">
        <title>Complete genome sequence of Capnocytophaga ochracea KCOM 2812 isolated from actinomycosis lesion.</title>
        <authorList>
            <person name="Kook J.-K."/>
            <person name="Park S.-N."/>
            <person name="Lim Y.K."/>
        </authorList>
    </citation>
    <scope>NUCLEOTIDE SEQUENCE</scope>
    <source>
        <strain evidence="4">KCOM 28121</strain>
    </source>
</reference>
<gene>
    <name evidence="5" type="ORF">NCTC11458_02114</name>
    <name evidence="3" type="ORF">NCTC11545_02105</name>
    <name evidence="2" type="ORF">NCTC11546_02236</name>
    <name evidence="4" type="ORF">OL231_02230</name>
</gene>
<name>A0A2X2RI74_CAPOC</name>
<accession>A0A2X2RI74</accession>
<evidence type="ECO:0000313" key="5">
    <source>
        <dbReference type="EMBL" id="VDG82817.1"/>
    </source>
</evidence>
<dbReference type="EMBL" id="UARG01000017">
    <property type="protein sequence ID" value="SQA78984.1"/>
    <property type="molecule type" value="Genomic_DNA"/>
</dbReference>
<dbReference type="EMBL" id="CP110230">
    <property type="protein sequence ID" value="UZD41378.1"/>
    <property type="molecule type" value="Genomic_DNA"/>
</dbReference>
<dbReference type="AlphaFoldDB" id="A0A2X2RI74"/>
<evidence type="ECO:0000313" key="3">
    <source>
        <dbReference type="EMBL" id="SQA94902.1"/>
    </source>
</evidence>
<evidence type="ECO:0000313" key="4">
    <source>
        <dbReference type="EMBL" id="UZD41378.1"/>
    </source>
</evidence>
<dbReference type="Proteomes" id="UP001163262">
    <property type="component" value="Chromosome"/>
</dbReference>
<feature type="chain" id="PRO_5040678366" evidence="1">
    <location>
        <begin position="20"/>
        <end position="196"/>
    </location>
</feature>
<evidence type="ECO:0000313" key="6">
    <source>
        <dbReference type="Proteomes" id="UP000249891"/>
    </source>
</evidence>
<proteinExistence type="predicted"/>
<organism evidence="2 6">
    <name type="scientific">Capnocytophaga ochracea</name>
    <dbReference type="NCBI Taxonomy" id="1018"/>
    <lineage>
        <taxon>Bacteria</taxon>
        <taxon>Pseudomonadati</taxon>
        <taxon>Bacteroidota</taxon>
        <taxon>Flavobacteriia</taxon>
        <taxon>Flavobacteriales</taxon>
        <taxon>Flavobacteriaceae</taxon>
        <taxon>Capnocytophaga</taxon>
    </lineage>
</organism>
<dbReference type="Proteomes" id="UP000249891">
    <property type="component" value="Unassembled WGS sequence"/>
</dbReference>
<sequence length="196" mass="22652">MKRLKRNLHFIFVFLLATACRVSDTSSEATQVVKVEDRYEMTLPNSLTSQNNLYEEASLQYGNGKSELFVAVIDEDRKELNEVLYQVLKDSLHIKNKKAFVKSFGLKDYFSICKKGWAEAKMMRPTDKQITETTINKYPAVVVETTETVNGIGVFYVVAIVETKKTYYQVFTWTLASKKEKNYQQMKDIINSLKEL</sequence>
<feature type="signal peptide" evidence="1">
    <location>
        <begin position="1"/>
        <end position="19"/>
    </location>
</feature>
<dbReference type="EMBL" id="UAVS01000008">
    <property type="protein sequence ID" value="SQA94902.1"/>
    <property type="molecule type" value="Genomic_DNA"/>
</dbReference>
<dbReference type="Proteomes" id="UP000250169">
    <property type="component" value="Unassembled WGS sequence"/>
</dbReference>
<dbReference type="PROSITE" id="PS51257">
    <property type="entry name" value="PROKAR_LIPOPROTEIN"/>
    <property type="match status" value="1"/>
</dbReference>
<dbReference type="OMA" id="AINNEYQ"/>
<evidence type="ECO:0000313" key="2">
    <source>
        <dbReference type="EMBL" id="SQA78984.1"/>
    </source>
</evidence>
<evidence type="ECO:0000313" key="8">
    <source>
        <dbReference type="Proteomes" id="UP000276733"/>
    </source>
</evidence>
<dbReference type="Gene3D" id="3.40.1000.10">
    <property type="entry name" value="Mog1/PsbP, alpha/beta/alpha sandwich"/>
    <property type="match status" value="1"/>
</dbReference>
<keyword evidence="1" id="KW-0732">Signal</keyword>
<dbReference type="RefSeq" id="WP_002671504.1">
    <property type="nucleotide sequence ID" value="NZ_CAJPNJ010000026.1"/>
</dbReference>
<dbReference type="Proteomes" id="UP000276733">
    <property type="component" value="Unassembled WGS sequence"/>
</dbReference>
<reference evidence="5 8" key="2">
    <citation type="submission" date="2018-11" db="EMBL/GenBank/DDBJ databases">
        <authorList>
            <consortium name="Pathogen Informatics"/>
        </authorList>
    </citation>
    <scope>NUCLEOTIDE SEQUENCE [LARGE SCALE GENOMIC DNA]</scope>
    <source>
        <strain evidence="5 8">NCTC11458</strain>
    </source>
</reference>
<dbReference type="GeneID" id="29675029"/>